<sequence>MKVGERLRQIRIHKGFTQSELVEGICSVTYISRIEGGKAKPSERFIGEVAERLGVPRSLILEPDSDRDALEINRVYGAFAKGEPLPEADLSFLEMTAFENHPPEVFYQIYAMLIGHFNRTALHSSRTEELVRRSENLLPEEPEDGQQAAAVKYFREAGRFYYSKQQYEKAYQYEQLIEKHLPENCRTADRARNYYNLALVRTQIDEDSDLEMAIHYGEKALGLYRMIENKKGVADCLTSLAIMAHRMEDYDKALSCLDQLDEEALSYLADLDIETDGKASLSKQAVIDYNYGRIHQKTGRPEKALCYFEKSLDADLKAGNEHHTTSVLTRLAELYASWKDWEKTQHYLEQAYAVTERHDLPNSQVLLLHQQAGLHKVKGDEPAYEKEMQKAVQLAMDWKYTADLKEISTELADHYYGVRAYKMAAKYYRIALEKDS</sequence>
<dbReference type="CDD" id="cd00093">
    <property type="entry name" value="HTH_XRE"/>
    <property type="match status" value="1"/>
</dbReference>
<dbReference type="STRING" id="550447.SAMN05428946_2004"/>
<dbReference type="GO" id="GO:0003677">
    <property type="term" value="F:DNA binding"/>
    <property type="evidence" value="ECO:0007669"/>
    <property type="project" value="InterPro"/>
</dbReference>
<dbReference type="InterPro" id="IPR001387">
    <property type="entry name" value="Cro/C1-type_HTH"/>
</dbReference>
<gene>
    <name evidence="2" type="ORF">SAMN05428946_2004</name>
</gene>
<dbReference type="Pfam" id="PF13560">
    <property type="entry name" value="HTH_31"/>
    <property type="match status" value="1"/>
</dbReference>
<dbReference type="OrthoDB" id="252257at2"/>
<dbReference type="SUPFAM" id="SSF47413">
    <property type="entry name" value="lambda repressor-like DNA-binding domains"/>
    <property type="match status" value="1"/>
</dbReference>
<dbReference type="Gene3D" id="1.10.260.40">
    <property type="entry name" value="lambda repressor-like DNA-binding domains"/>
    <property type="match status" value="1"/>
</dbReference>
<protein>
    <submittedName>
        <fullName evidence="2">Tetratricopeptide repeat-containing protein</fullName>
    </submittedName>
</protein>
<dbReference type="InterPro" id="IPR053163">
    <property type="entry name" value="HTH-type_regulator_Rgg"/>
</dbReference>
<proteinExistence type="predicted"/>
<keyword evidence="3" id="KW-1185">Reference proteome</keyword>
<dbReference type="SUPFAM" id="SSF48452">
    <property type="entry name" value="TPR-like"/>
    <property type="match status" value="2"/>
</dbReference>
<accession>A0A1U7PP60</accession>
<dbReference type="Proteomes" id="UP000187550">
    <property type="component" value="Unassembled WGS sequence"/>
</dbReference>
<dbReference type="PANTHER" id="PTHR37038:SF14">
    <property type="entry name" value="TRANSCRIPTIONAL ACTIVATOR"/>
    <property type="match status" value="1"/>
</dbReference>
<feature type="domain" description="HTH cro/C1-type" evidence="1">
    <location>
        <begin position="7"/>
        <end position="60"/>
    </location>
</feature>
<dbReference type="EMBL" id="FTPL01000003">
    <property type="protein sequence ID" value="SIT87199.1"/>
    <property type="molecule type" value="Genomic_DNA"/>
</dbReference>
<organism evidence="2 3">
    <name type="scientific">Edaphobacillus lindanitolerans</name>
    <dbReference type="NCBI Taxonomy" id="550447"/>
    <lineage>
        <taxon>Bacteria</taxon>
        <taxon>Bacillati</taxon>
        <taxon>Bacillota</taxon>
        <taxon>Bacilli</taxon>
        <taxon>Bacillales</taxon>
        <taxon>Bacillaceae</taxon>
        <taxon>Edaphobacillus</taxon>
    </lineage>
</organism>
<dbReference type="Gene3D" id="1.25.40.10">
    <property type="entry name" value="Tetratricopeptide repeat domain"/>
    <property type="match status" value="1"/>
</dbReference>
<name>A0A1U7PP60_9BACI</name>
<dbReference type="SMART" id="SM00530">
    <property type="entry name" value="HTH_XRE"/>
    <property type="match status" value="1"/>
</dbReference>
<dbReference type="PANTHER" id="PTHR37038">
    <property type="entry name" value="TRANSCRIPTIONAL REGULATOR-RELATED"/>
    <property type="match status" value="1"/>
</dbReference>
<dbReference type="InterPro" id="IPR010982">
    <property type="entry name" value="Lambda_DNA-bd_dom_sf"/>
</dbReference>
<evidence type="ECO:0000259" key="1">
    <source>
        <dbReference type="PROSITE" id="PS50943"/>
    </source>
</evidence>
<evidence type="ECO:0000313" key="3">
    <source>
        <dbReference type="Proteomes" id="UP000187550"/>
    </source>
</evidence>
<dbReference type="PROSITE" id="PS50943">
    <property type="entry name" value="HTH_CROC1"/>
    <property type="match status" value="1"/>
</dbReference>
<dbReference type="SMART" id="SM00028">
    <property type="entry name" value="TPR"/>
    <property type="match status" value="4"/>
</dbReference>
<dbReference type="InterPro" id="IPR011990">
    <property type="entry name" value="TPR-like_helical_dom_sf"/>
</dbReference>
<dbReference type="AlphaFoldDB" id="A0A1U7PP60"/>
<dbReference type="Pfam" id="PF13424">
    <property type="entry name" value="TPR_12"/>
    <property type="match status" value="1"/>
</dbReference>
<evidence type="ECO:0000313" key="2">
    <source>
        <dbReference type="EMBL" id="SIT87199.1"/>
    </source>
</evidence>
<dbReference type="InterPro" id="IPR019734">
    <property type="entry name" value="TPR_rpt"/>
</dbReference>
<dbReference type="RefSeq" id="WP_076758632.1">
    <property type="nucleotide sequence ID" value="NZ_FTPL01000003.1"/>
</dbReference>
<reference evidence="3" key="1">
    <citation type="submission" date="2017-01" db="EMBL/GenBank/DDBJ databases">
        <authorList>
            <person name="Varghese N."/>
            <person name="Submissions S."/>
        </authorList>
    </citation>
    <scope>NUCLEOTIDE SEQUENCE [LARGE SCALE GENOMIC DNA]</scope>
    <source>
        <strain evidence="3">MNA4</strain>
    </source>
</reference>